<name>A0ABV3HI33_9ACTN</name>
<evidence type="ECO:0000313" key="4">
    <source>
        <dbReference type="Proteomes" id="UP001552427"/>
    </source>
</evidence>
<proteinExistence type="predicted"/>
<evidence type="ECO:0000259" key="2">
    <source>
        <dbReference type="Pfam" id="PF24837"/>
    </source>
</evidence>
<feature type="region of interest" description="Disordered" evidence="1">
    <location>
        <begin position="34"/>
        <end position="95"/>
    </location>
</feature>
<evidence type="ECO:0000313" key="3">
    <source>
        <dbReference type="EMBL" id="MEV4292113.1"/>
    </source>
</evidence>
<dbReference type="Pfam" id="PF24837">
    <property type="entry name" value="AMIN-like"/>
    <property type="match status" value="1"/>
</dbReference>
<feature type="domain" description="AMIN-like" evidence="2">
    <location>
        <begin position="99"/>
        <end position="223"/>
    </location>
</feature>
<dbReference type="InterPro" id="IPR056303">
    <property type="entry name" value="AMIN-like"/>
</dbReference>
<organism evidence="3 4">
    <name type="scientific">Nonomuraea bangladeshensis</name>
    <dbReference type="NCBI Taxonomy" id="404385"/>
    <lineage>
        <taxon>Bacteria</taxon>
        <taxon>Bacillati</taxon>
        <taxon>Actinomycetota</taxon>
        <taxon>Actinomycetes</taxon>
        <taxon>Streptosporangiales</taxon>
        <taxon>Streptosporangiaceae</taxon>
        <taxon>Nonomuraea</taxon>
    </lineage>
</organism>
<dbReference type="RefSeq" id="WP_364461669.1">
    <property type="nucleotide sequence ID" value="NZ_JBFARM010000016.1"/>
</dbReference>
<dbReference type="PROSITE" id="PS51257">
    <property type="entry name" value="PROKAR_LIPOPROTEIN"/>
    <property type="match status" value="1"/>
</dbReference>
<protein>
    <recommendedName>
        <fullName evidence="2">AMIN-like domain-containing protein</fullName>
    </recommendedName>
</protein>
<reference evidence="3 4" key="1">
    <citation type="submission" date="2024-06" db="EMBL/GenBank/DDBJ databases">
        <title>The Natural Products Discovery Center: Release of the First 8490 Sequenced Strains for Exploring Actinobacteria Biosynthetic Diversity.</title>
        <authorList>
            <person name="Kalkreuter E."/>
            <person name="Kautsar S.A."/>
            <person name="Yang D."/>
            <person name="Bader C.D."/>
            <person name="Teijaro C.N."/>
            <person name="Fluegel L."/>
            <person name="Davis C.M."/>
            <person name="Simpson J.R."/>
            <person name="Lauterbach L."/>
            <person name="Steele A.D."/>
            <person name="Gui C."/>
            <person name="Meng S."/>
            <person name="Li G."/>
            <person name="Viehrig K."/>
            <person name="Ye F."/>
            <person name="Su P."/>
            <person name="Kiefer A.F."/>
            <person name="Nichols A."/>
            <person name="Cepeda A.J."/>
            <person name="Yan W."/>
            <person name="Fan B."/>
            <person name="Jiang Y."/>
            <person name="Adhikari A."/>
            <person name="Zheng C.-J."/>
            <person name="Schuster L."/>
            <person name="Cowan T.M."/>
            <person name="Smanski M.J."/>
            <person name="Chevrette M.G."/>
            <person name="De Carvalho L.P.S."/>
            <person name="Shen B."/>
        </authorList>
    </citation>
    <scope>NUCLEOTIDE SEQUENCE [LARGE SCALE GENOMIC DNA]</scope>
    <source>
        <strain evidence="3 4">NPDC049574</strain>
    </source>
</reference>
<dbReference type="Proteomes" id="UP001552427">
    <property type="component" value="Unassembled WGS sequence"/>
</dbReference>
<sequence length="223" mass="23370">MRPSSPSGVRPSPFRVAVQLAGIAALAVLTACGPASQTAFPGGPPASRSASEDPREESPEDPSEDADRGPSGGSTDSGGSTSTSTSEVDVERDDMDPAIVTSVRYAAHDTYDRVVIDLDGDVPGYNVKWVDEFVQDGSGRRIDVRGGAYLQITLFPAHAHDENGVPTWKGGPVYPADLGNLTDVVRTGDFEGRVGVGLVLARQAAFQIEEQGGPNRLVLDVAH</sequence>
<comment type="caution">
    <text evidence="3">The sequence shown here is derived from an EMBL/GenBank/DDBJ whole genome shotgun (WGS) entry which is preliminary data.</text>
</comment>
<keyword evidence="4" id="KW-1185">Reference proteome</keyword>
<gene>
    <name evidence="3" type="ORF">AB0K40_41965</name>
</gene>
<dbReference type="EMBL" id="JBFARM010000016">
    <property type="protein sequence ID" value="MEV4292113.1"/>
    <property type="molecule type" value="Genomic_DNA"/>
</dbReference>
<evidence type="ECO:0000256" key="1">
    <source>
        <dbReference type="SAM" id="MobiDB-lite"/>
    </source>
</evidence>
<feature type="compositionally biased region" description="Low complexity" evidence="1">
    <location>
        <begin position="77"/>
        <end position="86"/>
    </location>
</feature>
<accession>A0ABV3HI33</accession>